<evidence type="ECO:0000313" key="2">
    <source>
        <dbReference type="EMBL" id="BAK07047.1"/>
    </source>
</evidence>
<protein>
    <submittedName>
        <fullName evidence="2">Predicted protein</fullName>
    </submittedName>
</protein>
<organism evidence="2">
    <name type="scientific">Hordeum vulgare subsp. vulgare</name>
    <name type="common">Domesticated barley</name>
    <dbReference type="NCBI Taxonomy" id="112509"/>
    <lineage>
        <taxon>Eukaryota</taxon>
        <taxon>Viridiplantae</taxon>
        <taxon>Streptophyta</taxon>
        <taxon>Embryophyta</taxon>
        <taxon>Tracheophyta</taxon>
        <taxon>Spermatophyta</taxon>
        <taxon>Magnoliopsida</taxon>
        <taxon>Liliopsida</taxon>
        <taxon>Poales</taxon>
        <taxon>Poaceae</taxon>
        <taxon>BOP clade</taxon>
        <taxon>Pooideae</taxon>
        <taxon>Triticodae</taxon>
        <taxon>Triticeae</taxon>
        <taxon>Hordeinae</taxon>
        <taxon>Hordeum</taxon>
    </lineage>
</organism>
<keyword evidence="1" id="KW-0732">Signal</keyword>
<evidence type="ECO:0000256" key="1">
    <source>
        <dbReference type="SAM" id="SignalP"/>
    </source>
</evidence>
<feature type="signal peptide" evidence="1">
    <location>
        <begin position="1"/>
        <end position="23"/>
    </location>
</feature>
<dbReference type="EMBL" id="AK375852">
    <property type="protein sequence ID" value="BAK07047.1"/>
    <property type="molecule type" value="mRNA"/>
</dbReference>
<dbReference type="AlphaFoldDB" id="F2EI75"/>
<sequence>MPSAGKWLLVSMTLWKRTIVCIGQASVHIRIQYCRFRKSVGDPVQEIDTDRMVLSEYVF</sequence>
<accession>F2EI75</accession>
<feature type="chain" id="PRO_5003276493" evidence="1">
    <location>
        <begin position="24"/>
        <end position="59"/>
    </location>
</feature>
<reference evidence="2" key="1">
    <citation type="journal article" date="2011" name="Plant Physiol.">
        <title>Comprehensive sequence analysis of 24,783 barley full-length cDNAs derived from 12 clone libraries.</title>
        <authorList>
            <person name="Matsumoto T."/>
            <person name="Tanaka T."/>
            <person name="Sakai H."/>
            <person name="Amano N."/>
            <person name="Kanamori H."/>
            <person name="Kurita K."/>
            <person name="Kikuta A."/>
            <person name="Kamiya K."/>
            <person name="Yamamoto M."/>
            <person name="Ikawa H."/>
            <person name="Fujii N."/>
            <person name="Hori K."/>
            <person name="Itoh T."/>
            <person name="Sato K."/>
        </authorList>
    </citation>
    <scope>NUCLEOTIDE SEQUENCE</scope>
    <source>
        <tissue evidence="2">Flower</tissue>
    </source>
</reference>
<name>F2EI75_HORVV</name>
<proteinExistence type="evidence at transcript level"/>